<proteinExistence type="inferred from homology"/>
<evidence type="ECO:0000256" key="3">
    <source>
        <dbReference type="ARBA" id="ARBA00022723"/>
    </source>
</evidence>
<dbReference type="InterPro" id="IPR041492">
    <property type="entry name" value="HAD_2"/>
</dbReference>
<dbReference type="SFLD" id="SFLDG01129">
    <property type="entry name" value="C1.5:_HAD__Beta-PGM__Phosphata"/>
    <property type="match status" value="1"/>
</dbReference>
<comment type="cofactor">
    <cofactor evidence="1">
        <name>Mg(2+)</name>
        <dbReference type="ChEBI" id="CHEBI:18420"/>
    </cofactor>
</comment>
<keyword evidence="7" id="KW-1185">Reference proteome</keyword>
<dbReference type="Pfam" id="PF13419">
    <property type="entry name" value="HAD_2"/>
    <property type="match status" value="1"/>
</dbReference>
<keyword evidence="4" id="KW-0460">Magnesium</keyword>
<dbReference type="SFLD" id="SFLDS00003">
    <property type="entry name" value="Haloacid_Dehalogenase"/>
    <property type="match status" value="1"/>
</dbReference>
<dbReference type="PANTHER" id="PTHR46193:SF18">
    <property type="entry name" value="HEXITOL PHOSPHATASE B"/>
    <property type="match status" value="1"/>
</dbReference>
<dbReference type="RefSeq" id="WP_265262551.1">
    <property type="nucleotide sequence ID" value="NZ_JAIHOM010000004.1"/>
</dbReference>
<dbReference type="Gene3D" id="1.10.150.240">
    <property type="entry name" value="Putative phosphatase, domain 2"/>
    <property type="match status" value="1"/>
</dbReference>
<dbReference type="PANTHER" id="PTHR46193">
    <property type="entry name" value="6-PHOSPHOGLUCONATE PHOSPHATASE"/>
    <property type="match status" value="1"/>
</dbReference>
<keyword evidence="3" id="KW-0479">Metal-binding</keyword>
<organism evidence="6 7">
    <name type="scientific">Spirulina subsalsa FACHB-351</name>
    <dbReference type="NCBI Taxonomy" id="234711"/>
    <lineage>
        <taxon>Bacteria</taxon>
        <taxon>Bacillati</taxon>
        <taxon>Cyanobacteriota</taxon>
        <taxon>Cyanophyceae</taxon>
        <taxon>Spirulinales</taxon>
        <taxon>Spirulinaceae</taxon>
        <taxon>Spirulina</taxon>
    </lineage>
</organism>
<evidence type="ECO:0000313" key="6">
    <source>
        <dbReference type="EMBL" id="MCW6034892.1"/>
    </source>
</evidence>
<evidence type="ECO:0000256" key="5">
    <source>
        <dbReference type="ARBA" id="ARBA00023277"/>
    </source>
</evidence>
<dbReference type="SUPFAM" id="SSF56784">
    <property type="entry name" value="HAD-like"/>
    <property type="match status" value="1"/>
</dbReference>
<sequence length="216" mass="24008">MLNAILFDLDGTLVNTDSLHFDTWITALKPLGISMDRPTYDRVISGKHNDDIVQDILSHLPLEEARKVAEEKERLFRQMGEKLSPVAGLNQMLNWADQQQLKQGVITNAPRENAEFMLKTLDLWERFPVVIVANDAPKGKPDPAPYQLALSRLEIESDGVLVFEDSPSGIRSAVGAGLYTIGIASTHPVESLLRAGAKQVIEDFTDSTLWEILALF</sequence>
<dbReference type="Proteomes" id="UP001526426">
    <property type="component" value="Unassembled WGS sequence"/>
</dbReference>
<evidence type="ECO:0000256" key="4">
    <source>
        <dbReference type="ARBA" id="ARBA00022842"/>
    </source>
</evidence>
<gene>
    <name evidence="6" type="ORF">K4A83_01195</name>
</gene>
<evidence type="ECO:0000256" key="2">
    <source>
        <dbReference type="ARBA" id="ARBA00006171"/>
    </source>
</evidence>
<keyword evidence="6" id="KW-0378">Hydrolase</keyword>
<dbReference type="EMBL" id="JAIHOM010000004">
    <property type="protein sequence ID" value="MCW6034892.1"/>
    <property type="molecule type" value="Genomic_DNA"/>
</dbReference>
<evidence type="ECO:0000313" key="7">
    <source>
        <dbReference type="Proteomes" id="UP001526426"/>
    </source>
</evidence>
<dbReference type="Gene3D" id="3.40.50.1000">
    <property type="entry name" value="HAD superfamily/HAD-like"/>
    <property type="match status" value="1"/>
</dbReference>
<dbReference type="PROSITE" id="PS01228">
    <property type="entry name" value="COF_1"/>
    <property type="match status" value="1"/>
</dbReference>
<accession>A0ABT3L077</accession>
<dbReference type="InterPro" id="IPR023198">
    <property type="entry name" value="PGP-like_dom2"/>
</dbReference>
<comment type="caution">
    <text evidence="6">The sequence shown here is derived from an EMBL/GenBank/DDBJ whole genome shotgun (WGS) entry which is preliminary data.</text>
</comment>
<evidence type="ECO:0000256" key="1">
    <source>
        <dbReference type="ARBA" id="ARBA00001946"/>
    </source>
</evidence>
<reference evidence="6 7" key="1">
    <citation type="submission" date="2021-08" db="EMBL/GenBank/DDBJ databases">
        <title>Draft genome sequence of Spirulina subsalsa with high tolerance to salinity and hype-accumulation of phycocyanin.</title>
        <authorList>
            <person name="Pei H."/>
            <person name="Jiang L."/>
        </authorList>
    </citation>
    <scope>NUCLEOTIDE SEQUENCE [LARGE SCALE GENOMIC DNA]</scope>
    <source>
        <strain evidence="6 7">FACHB-351</strain>
    </source>
</reference>
<dbReference type="InterPro" id="IPR006439">
    <property type="entry name" value="HAD-SF_hydro_IA"/>
</dbReference>
<dbReference type="GO" id="GO:0016787">
    <property type="term" value="F:hydrolase activity"/>
    <property type="evidence" value="ECO:0007669"/>
    <property type="project" value="UniProtKB-KW"/>
</dbReference>
<name>A0ABT3L077_9CYAN</name>
<dbReference type="InterPro" id="IPR051600">
    <property type="entry name" value="Beta-PGM-like"/>
</dbReference>
<protein>
    <submittedName>
        <fullName evidence="6">HAD-IA family hydrolase</fullName>
    </submittedName>
</protein>
<comment type="similarity">
    <text evidence="2">Belongs to the HAD-like hydrolase superfamily. CbbY/CbbZ/Gph/YieH family.</text>
</comment>
<dbReference type="InterPro" id="IPR036412">
    <property type="entry name" value="HAD-like_sf"/>
</dbReference>
<keyword evidence="5" id="KW-0119">Carbohydrate metabolism</keyword>
<dbReference type="PRINTS" id="PR00413">
    <property type="entry name" value="HADHALOGNASE"/>
</dbReference>
<dbReference type="SFLD" id="SFLDG01135">
    <property type="entry name" value="C1.5.6:_HAD__Beta-PGM__Phospha"/>
    <property type="match status" value="1"/>
</dbReference>
<dbReference type="NCBIfam" id="TIGR01509">
    <property type="entry name" value="HAD-SF-IA-v3"/>
    <property type="match status" value="1"/>
</dbReference>
<dbReference type="InterPro" id="IPR023214">
    <property type="entry name" value="HAD_sf"/>
</dbReference>